<dbReference type="EMBL" id="JARGDH010000004">
    <property type="protein sequence ID" value="KAL0269537.1"/>
    <property type="molecule type" value="Genomic_DNA"/>
</dbReference>
<feature type="compositionally biased region" description="Basic and acidic residues" evidence="1">
    <location>
        <begin position="74"/>
        <end position="83"/>
    </location>
</feature>
<feature type="compositionally biased region" description="Basic and acidic residues" evidence="1">
    <location>
        <begin position="45"/>
        <end position="61"/>
    </location>
</feature>
<dbReference type="AlphaFoldDB" id="A0AAW2HIF0"/>
<organism evidence="3">
    <name type="scientific">Menopon gallinae</name>
    <name type="common">poultry shaft louse</name>
    <dbReference type="NCBI Taxonomy" id="328185"/>
    <lineage>
        <taxon>Eukaryota</taxon>
        <taxon>Metazoa</taxon>
        <taxon>Ecdysozoa</taxon>
        <taxon>Arthropoda</taxon>
        <taxon>Hexapoda</taxon>
        <taxon>Insecta</taxon>
        <taxon>Pterygota</taxon>
        <taxon>Neoptera</taxon>
        <taxon>Paraneoptera</taxon>
        <taxon>Psocodea</taxon>
        <taxon>Troctomorpha</taxon>
        <taxon>Phthiraptera</taxon>
        <taxon>Amblycera</taxon>
        <taxon>Menoponidae</taxon>
        <taxon>Menopon</taxon>
    </lineage>
</organism>
<evidence type="ECO:0000256" key="1">
    <source>
        <dbReference type="SAM" id="MobiDB-lite"/>
    </source>
</evidence>
<feature type="compositionally biased region" description="Basic and acidic residues" evidence="1">
    <location>
        <begin position="116"/>
        <end position="140"/>
    </location>
</feature>
<accession>A0AAW2HIF0</accession>
<feature type="compositionally biased region" description="Acidic residues" evidence="1">
    <location>
        <begin position="141"/>
        <end position="167"/>
    </location>
</feature>
<sequence>MVSCVVLCMLACAAVGYAESATDSEAAAITVYRNPEFFGNLNRRNGREEQQRQPADEERADVYNSEEFYDFDDDYRYPGEPKKPNPPAAPDFAAYYDSFGYQPEPYGEEQQEEERPDEHRRSEDDRQEGRYAAEEERPEQREDENELNEDEEEQERYEEEEEREEEPAMTGKYHVQMEKDLQMQVPKGTYEESKQYYNPFFGKGMKSFSYPASYSDLDYYSKMKPAMYKDNKKGTREYLRDHSVEEVEEEPDGGHHRADTKHILKAMSKFAVKAVHPILYVHLPKKIKYKYVHKPRKVMKKIRFAREIPDDSAYQLSSDYDSEFEFF</sequence>
<feature type="region of interest" description="Disordered" evidence="1">
    <location>
        <begin position="39"/>
        <end position="175"/>
    </location>
</feature>
<evidence type="ECO:0000313" key="3">
    <source>
        <dbReference type="EMBL" id="KAL0269537.1"/>
    </source>
</evidence>
<gene>
    <name evidence="3" type="ORF">PYX00_007240</name>
</gene>
<proteinExistence type="predicted"/>
<evidence type="ECO:0000256" key="2">
    <source>
        <dbReference type="SAM" id="SignalP"/>
    </source>
</evidence>
<comment type="caution">
    <text evidence="3">The sequence shown here is derived from an EMBL/GenBank/DDBJ whole genome shotgun (WGS) entry which is preliminary data.</text>
</comment>
<feature type="compositionally biased region" description="Low complexity" evidence="1">
    <location>
        <begin position="90"/>
        <end position="105"/>
    </location>
</feature>
<protein>
    <submittedName>
        <fullName evidence="3">Uncharacterized protein</fullName>
    </submittedName>
</protein>
<name>A0AAW2HIF0_9NEOP</name>
<feature type="signal peptide" evidence="2">
    <location>
        <begin position="1"/>
        <end position="18"/>
    </location>
</feature>
<feature type="compositionally biased region" description="Acidic residues" evidence="1">
    <location>
        <begin position="106"/>
        <end position="115"/>
    </location>
</feature>
<keyword evidence="2" id="KW-0732">Signal</keyword>
<feature type="chain" id="PRO_5043699653" evidence="2">
    <location>
        <begin position="19"/>
        <end position="327"/>
    </location>
</feature>
<reference evidence="3" key="1">
    <citation type="journal article" date="2024" name="Gigascience">
        <title>Chromosome-level genome of the poultry shaft louse Menopon gallinae provides insight into the host-switching and adaptive evolution of parasitic lice.</title>
        <authorList>
            <person name="Xu Y."/>
            <person name="Ma L."/>
            <person name="Liu S."/>
            <person name="Liang Y."/>
            <person name="Liu Q."/>
            <person name="He Z."/>
            <person name="Tian L."/>
            <person name="Duan Y."/>
            <person name="Cai W."/>
            <person name="Li H."/>
            <person name="Song F."/>
        </authorList>
    </citation>
    <scope>NUCLEOTIDE SEQUENCE</scope>
    <source>
        <strain evidence="3">Cailab_2023a</strain>
    </source>
</reference>